<evidence type="ECO:0000313" key="10">
    <source>
        <dbReference type="EMBL" id="KAA8909718.1"/>
    </source>
</evidence>
<evidence type="ECO:0000256" key="1">
    <source>
        <dbReference type="ARBA" id="ARBA00004123"/>
    </source>
</evidence>
<keyword evidence="6" id="KW-0804">Transcription</keyword>
<dbReference type="InterPro" id="IPR052202">
    <property type="entry name" value="Yeast_MetPath_Reg"/>
</dbReference>
<dbReference type="GO" id="GO:0000981">
    <property type="term" value="F:DNA-binding transcription factor activity, RNA polymerase II-specific"/>
    <property type="evidence" value="ECO:0007669"/>
    <property type="project" value="TreeGrafter"/>
</dbReference>
<dbReference type="AlphaFoldDB" id="A0A642V0R5"/>
<comment type="subcellular location">
    <subcellularLocation>
        <location evidence="1">Nucleus</location>
    </subcellularLocation>
</comment>
<proteinExistence type="predicted"/>
<gene>
    <name evidence="10" type="ORF">TRICI_004367</name>
</gene>
<dbReference type="CDD" id="cd12148">
    <property type="entry name" value="fungal_TF_MHR"/>
    <property type="match status" value="1"/>
</dbReference>
<evidence type="ECO:0000256" key="6">
    <source>
        <dbReference type="ARBA" id="ARBA00023163"/>
    </source>
</evidence>
<dbReference type="GO" id="GO:0008270">
    <property type="term" value="F:zinc ion binding"/>
    <property type="evidence" value="ECO:0007669"/>
    <property type="project" value="InterPro"/>
</dbReference>
<dbReference type="SMART" id="SM00906">
    <property type="entry name" value="Fungal_trans"/>
    <property type="match status" value="1"/>
</dbReference>
<feature type="compositionally biased region" description="Polar residues" evidence="8">
    <location>
        <begin position="778"/>
        <end position="789"/>
    </location>
</feature>
<keyword evidence="3" id="KW-0862">Zinc</keyword>
<feature type="compositionally biased region" description="Polar residues" evidence="8">
    <location>
        <begin position="136"/>
        <end position="148"/>
    </location>
</feature>
<dbReference type="VEuPathDB" id="FungiDB:TRICI_004367"/>
<dbReference type="GO" id="GO:0045944">
    <property type="term" value="P:positive regulation of transcription by RNA polymerase II"/>
    <property type="evidence" value="ECO:0007669"/>
    <property type="project" value="TreeGrafter"/>
</dbReference>
<dbReference type="GO" id="GO:0043565">
    <property type="term" value="F:sequence-specific DNA binding"/>
    <property type="evidence" value="ECO:0007669"/>
    <property type="project" value="TreeGrafter"/>
</dbReference>
<dbReference type="EMBL" id="SWFS01000334">
    <property type="protein sequence ID" value="KAA8909718.1"/>
    <property type="molecule type" value="Genomic_DNA"/>
</dbReference>
<evidence type="ECO:0000313" key="11">
    <source>
        <dbReference type="Proteomes" id="UP000761534"/>
    </source>
</evidence>
<dbReference type="Pfam" id="PF04082">
    <property type="entry name" value="Fungal_trans"/>
    <property type="match status" value="1"/>
</dbReference>
<reference evidence="10" key="1">
    <citation type="journal article" date="2019" name="G3 (Bethesda)">
        <title>Genome Assemblies of Two Rare Opportunistic Yeast Pathogens: Diutina rugosa (syn. Candida rugosa) and Trichomonascus ciferrii (syn. Candida ciferrii).</title>
        <authorList>
            <person name="Mixao V."/>
            <person name="Saus E."/>
            <person name="Hansen A.P."/>
            <person name="Lass-Florl C."/>
            <person name="Gabaldon T."/>
        </authorList>
    </citation>
    <scope>NUCLEOTIDE SEQUENCE</scope>
    <source>
        <strain evidence="10">CBS 4856</strain>
    </source>
</reference>
<dbReference type="GO" id="GO:0005634">
    <property type="term" value="C:nucleus"/>
    <property type="evidence" value="ECO:0007669"/>
    <property type="project" value="UniProtKB-SubCell"/>
</dbReference>
<feature type="domain" description="Xylanolytic transcriptional activator regulatory" evidence="9">
    <location>
        <begin position="386"/>
        <end position="460"/>
    </location>
</feature>
<feature type="compositionally biased region" description="Polar residues" evidence="8">
    <location>
        <begin position="755"/>
        <end position="770"/>
    </location>
</feature>
<evidence type="ECO:0000259" key="9">
    <source>
        <dbReference type="SMART" id="SM00906"/>
    </source>
</evidence>
<protein>
    <recommendedName>
        <fullName evidence="9">Xylanolytic transcriptional activator regulatory domain-containing protein</fullName>
    </recommendedName>
</protein>
<evidence type="ECO:0000256" key="8">
    <source>
        <dbReference type="SAM" id="MobiDB-lite"/>
    </source>
</evidence>
<feature type="compositionally biased region" description="Polar residues" evidence="8">
    <location>
        <begin position="90"/>
        <end position="117"/>
    </location>
</feature>
<dbReference type="InterPro" id="IPR007219">
    <property type="entry name" value="XnlR_reg_dom"/>
</dbReference>
<dbReference type="GO" id="GO:0006351">
    <property type="term" value="P:DNA-templated transcription"/>
    <property type="evidence" value="ECO:0007669"/>
    <property type="project" value="InterPro"/>
</dbReference>
<feature type="region of interest" description="Disordered" evidence="8">
    <location>
        <begin position="754"/>
        <end position="792"/>
    </location>
</feature>
<dbReference type="Proteomes" id="UP000761534">
    <property type="component" value="Unassembled WGS sequence"/>
</dbReference>
<dbReference type="PANTHER" id="PTHR47782">
    <property type="entry name" value="ZN(II)2CYS6 TRANSCRIPTION FACTOR (EUROFUNG)-RELATED"/>
    <property type="match status" value="1"/>
</dbReference>
<accession>A0A642V0R5</accession>
<comment type="caution">
    <text evidence="10">The sequence shown here is derived from an EMBL/GenBank/DDBJ whole genome shotgun (WGS) entry which is preliminary data.</text>
</comment>
<feature type="compositionally biased region" description="Basic and acidic residues" evidence="8">
    <location>
        <begin position="118"/>
        <end position="132"/>
    </location>
</feature>
<keyword evidence="5" id="KW-0238">DNA-binding</keyword>
<evidence type="ECO:0000256" key="5">
    <source>
        <dbReference type="ARBA" id="ARBA00023125"/>
    </source>
</evidence>
<dbReference type="PANTHER" id="PTHR47782:SF1">
    <property type="entry name" value="PYRIMIDINE PATHWAY REGULATORY PROTEIN 1"/>
    <property type="match status" value="1"/>
</dbReference>
<evidence type="ECO:0000256" key="3">
    <source>
        <dbReference type="ARBA" id="ARBA00022833"/>
    </source>
</evidence>
<feature type="compositionally biased region" description="Basic and acidic residues" evidence="8">
    <location>
        <begin position="163"/>
        <end position="172"/>
    </location>
</feature>
<feature type="compositionally biased region" description="Polar residues" evidence="8">
    <location>
        <begin position="36"/>
        <end position="50"/>
    </location>
</feature>
<sequence>MVMRECSNKDNAVGREISRSYLLALEERVREYEQGNGDTNADQQRQSKQPRLSAPEGYRAQDDHLIASPSAFQQRLSLEGINGGSHNHHQNIPQSVSSGAYQNDNEQINRTQQPSQDGQDKTVCDPFADRNGRSILAQTTQQHEASNPQVQDNRQQQQPQQAENRESSRIDDSPESLSSPPSLSGDGESTAPSTMDTVLASTLSGGAGIHLSEDITSQLGQYSNGSVHQESKELFIQREKAALRKLTRDFLKQARYNTTKDRTTEISAYKASLLHRLTKRYFTWMNSAYPVLHECVFHLQLEKCRSDPASASAFDLYQVNMVMAIALASISRPHLSTSEIGRVAHDFWKSATKNLNNVLNGRGIHRLQNILLLLQYTLLVPKAGNLWQLSGTAMRFATEMGLYTEPNPTQDFDPLKLDVRRRVFWTCYCIDRTLATVMGRPTSIPEVWITAKIPALVEDSLITVNNVEPGPTCQLKVAQLLNIRILYLQSEIHGRLYAPGAFEMSPQEDLTTWSWHMYDQLRLWRASLSNPTPLITKEWAELQFHIAVVLLFRPSPKRPNPSEEASHVAFHSAGEAVKLVKLMHRDSSAVFAWLTVQNLFMCGLTFINSLKEISERRNSRGLCVSLVDVFLQIQACSSMLETLSALESGSNERLRNVFEMASSQVLHNLTNSSSTLQHNSEPCIWSQLARSDSTSVQRPIYVSGKSVEIQTTTNWNFYIPPDSEPNNQHFYHHDVDAVATTEQGILQTHAIAPSLYSTNPPSTNHNQNARNGGASRLASATPNGPQPVQNIDVPQMDGLATISAVASQAEPIRNFGDVPDDGNLGAELERWFFYPFPELSPSISDLTPWVGFAEVWVKPVLFQSEDTFTVRAGKVLISQFVTWVLKGLRLAWLRYVDLTQGSTIGH</sequence>
<dbReference type="OrthoDB" id="189997at2759"/>
<evidence type="ECO:0000256" key="7">
    <source>
        <dbReference type="ARBA" id="ARBA00023242"/>
    </source>
</evidence>
<feature type="compositionally biased region" description="Low complexity" evidence="8">
    <location>
        <begin position="149"/>
        <end position="161"/>
    </location>
</feature>
<evidence type="ECO:0000256" key="2">
    <source>
        <dbReference type="ARBA" id="ARBA00022723"/>
    </source>
</evidence>
<keyword evidence="7" id="KW-0539">Nucleus</keyword>
<name>A0A642V0R5_9ASCO</name>
<keyword evidence="4" id="KW-0805">Transcription regulation</keyword>
<evidence type="ECO:0000256" key="4">
    <source>
        <dbReference type="ARBA" id="ARBA00023015"/>
    </source>
</evidence>
<keyword evidence="11" id="KW-1185">Reference proteome</keyword>
<feature type="compositionally biased region" description="Low complexity" evidence="8">
    <location>
        <begin position="175"/>
        <end position="189"/>
    </location>
</feature>
<organism evidence="10 11">
    <name type="scientific">Trichomonascus ciferrii</name>
    <dbReference type="NCBI Taxonomy" id="44093"/>
    <lineage>
        <taxon>Eukaryota</taxon>
        <taxon>Fungi</taxon>
        <taxon>Dikarya</taxon>
        <taxon>Ascomycota</taxon>
        <taxon>Saccharomycotina</taxon>
        <taxon>Dipodascomycetes</taxon>
        <taxon>Dipodascales</taxon>
        <taxon>Trichomonascaceae</taxon>
        <taxon>Trichomonascus</taxon>
        <taxon>Trichomonascus ciferrii complex</taxon>
    </lineage>
</organism>
<feature type="region of interest" description="Disordered" evidence="8">
    <location>
        <begin position="32"/>
        <end position="193"/>
    </location>
</feature>
<keyword evidence="2" id="KW-0479">Metal-binding</keyword>